<dbReference type="GO" id="GO:0016020">
    <property type="term" value="C:membrane"/>
    <property type="evidence" value="ECO:0007669"/>
    <property type="project" value="UniProtKB-SubCell"/>
</dbReference>
<dbReference type="Gene3D" id="1.25.40.10">
    <property type="entry name" value="Tetratricopeptide repeat domain"/>
    <property type="match status" value="2"/>
</dbReference>
<reference evidence="7 8" key="1">
    <citation type="submission" date="2019-03" db="EMBL/GenBank/DDBJ databases">
        <title>Paracraurococcus aquatilis NE82 genome sequence.</title>
        <authorList>
            <person name="Zhao Y."/>
            <person name="Du Z."/>
        </authorList>
    </citation>
    <scope>NUCLEOTIDE SEQUENCE [LARGE SCALE GENOMIC DNA]</scope>
    <source>
        <strain evidence="7 8">NE82</strain>
    </source>
</reference>
<dbReference type="SUPFAM" id="SSF48452">
    <property type="entry name" value="TPR-like"/>
    <property type="match status" value="1"/>
</dbReference>
<sequence length="426" mass="45934">MRSAITILLLLAIGVAGAMYLYDLGGTVQIQVGEAWIGTSFPIALLILAVSFLVLHGILSAIAALRRMPRRLRERRAGRRRQDGDQAVTRALIALAAGTPETARLEVRKARKYLGDTPQTLLLTAEAERLAGREEAAADAFRQLAEREDARFLGLRGLLRQAMQRGDWAAAQALAREAEAVQPGAAWLKEERAQLALQTRDWQEAFALAAPETPRPALALAAAEQEPDPAKAAELERQAFQIDKGFAPAALAHARRLRAAGSPRRARTVLEEAWAAGPHPDLAEAYLLDEPDALSRVKAAETLTRRNPEAAESRLLLARAALAAGLTGRARNALEALLASGEADRRAYVLLAELEEAEHGETAEARAAQSKWLRQAAAAPPEPGWRCAHCSTDHRAWAPVCTACDTVGQIHWTQGPRATVPATTAA</sequence>
<gene>
    <name evidence="7" type="ORF">EXY23_23015</name>
</gene>
<comment type="subcellular location">
    <subcellularLocation>
        <location evidence="1">Membrane</location>
    </subcellularLocation>
</comment>
<dbReference type="InterPro" id="IPR010817">
    <property type="entry name" value="HemY_N"/>
</dbReference>
<name>A0A4R4D5K0_9PROT</name>
<evidence type="ECO:0000256" key="3">
    <source>
        <dbReference type="ARBA" id="ARBA00022989"/>
    </source>
</evidence>
<evidence type="ECO:0000256" key="1">
    <source>
        <dbReference type="ARBA" id="ARBA00004370"/>
    </source>
</evidence>
<dbReference type="InterPro" id="IPR011990">
    <property type="entry name" value="TPR-like_helical_dom_sf"/>
</dbReference>
<feature type="domain" description="HemY N-terminal" evidence="6">
    <location>
        <begin position="26"/>
        <end position="132"/>
    </location>
</feature>
<evidence type="ECO:0000256" key="2">
    <source>
        <dbReference type="ARBA" id="ARBA00022692"/>
    </source>
</evidence>
<dbReference type="Proteomes" id="UP000295023">
    <property type="component" value="Unassembled WGS sequence"/>
</dbReference>
<evidence type="ECO:0000256" key="5">
    <source>
        <dbReference type="SAM" id="Phobius"/>
    </source>
</evidence>
<evidence type="ECO:0000259" key="6">
    <source>
        <dbReference type="Pfam" id="PF07219"/>
    </source>
</evidence>
<keyword evidence="2 5" id="KW-0812">Transmembrane</keyword>
<protein>
    <submittedName>
        <fullName evidence="7">Heme biosynthesis protein HemY</fullName>
    </submittedName>
</protein>
<evidence type="ECO:0000313" key="7">
    <source>
        <dbReference type="EMBL" id="TCZ54658.1"/>
    </source>
</evidence>
<proteinExistence type="predicted"/>
<dbReference type="RefSeq" id="WP_132295379.1">
    <property type="nucleotide sequence ID" value="NZ_SKBM01000031.1"/>
</dbReference>
<keyword evidence="3 5" id="KW-1133">Transmembrane helix</keyword>
<feature type="transmembrane region" description="Helical" evidence="5">
    <location>
        <begin position="41"/>
        <end position="65"/>
    </location>
</feature>
<evidence type="ECO:0000256" key="4">
    <source>
        <dbReference type="ARBA" id="ARBA00023136"/>
    </source>
</evidence>
<evidence type="ECO:0000313" key="8">
    <source>
        <dbReference type="Proteomes" id="UP000295023"/>
    </source>
</evidence>
<dbReference type="AlphaFoldDB" id="A0A4R4D5K0"/>
<dbReference type="Pfam" id="PF07219">
    <property type="entry name" value="HemY_N"/>
    <property type="match status" value="1"/>
</dbReference>
<keyword evidence="8" id="KW-1185">Reference proteome</keyword>
<accession>A0A4R4D5K0</accession>
<keyword evidence="4 5" id="KW-0472">Membrane</keyword>
<dbReference type="EMBL" id="SKBM01000031">
    <property type="protein sequence ID" value="TCZ54658.1"/>
    <property type="molecule type" value="Genomic_DNA"/>
</dbReference>
<comment type="caution">
    <text evidence="7">The sequence shown here is derived from an EMBL/GenBank/DDBJ whole genome shotgun (WGS) entry which is preliminary data.</text>
</comment>
<dbReference type="OrthoDB" id="9798343at2"/>
<organism evidence="7 8">
    <name type="scientific">Roseicella aquatilis</name>
    <dbReference type="NCBI Taxonomy" id="2527868"/>
    <lineage>
        <taxon>Bacteria</taxon>
        <taxon>Pseudomonadati</taxon>
        <taxon>Pseudomonadota</taxon>
        <taxon>Alphaproteobacteria</taxon>
        <taxon>Acetobacterales</taxon>
        <taxon>Roseomonadaceae</taxon>
        <taxon>Roseicella</taxon>
    </lineage>
</organism>